<gene>
    <name evidence="11" type="primary">yfiH_2</name>
    <name evidence="11" type="ORF">Lade_1700</name>
    <name evidence="12" type="ORF">NCTC12735_01820</name>
</gene>
<evidence type="ECO:0000256" key="1">
    <source>
        <dbReference type="ARBA" id="ARBA00000553"/>
    </source>
</evidence>
<dbReference type="Pfam" id="PF02578">
    <property type="entry name" value="Cu-oxidase_4"/>
    <property type="match status" value="1"/>
</dbReference>
<dbReference type="GO" id="GO:0017061">
    <property type="term" value="F:S-methyl-5-thioadenosine phosphorylase activity"/>
    <property type="evidence" value="ECO:0007669"/>
    <property type="project" value="UniProtKB-EC"/>
</dbReference>
<evidence type="ECO:0000256" key="9">
    <source>
        <dbReference type="ARBA" id="ARBA00049893"/>
    </source>
</evidence>
<comment type="catalytic activity">
    <reaction evidence="9">
        <text>S-methyl-5'-thioadenosine + phosphate = 5-(methylsulfanyl)-alpha-D-ribose 1-phosphate + adenine</text>
        <dbReference type="Rhea" id="RHEA:11852"/>
        <dbReference type="ChEBI" id="CHEBI:16708"/>
        <dbReference type="ChEBI" id="CHEBI:17509"/>
        <dbReference type="ChEBI" id="CHEBI:43474"/>
        <dbReference type="ChEBI" id="CHEBI:58533"/>
        <dbReference type="EC" id="2.4.2.28"/>
    </reaction>
    <physiologicalReaction direction="left-to-right" evidence="9">
        <dbReference type="Rhea" id="RHEA:11853"/>
    </physiologicalReaction>
</comment>
<comment type="similarity">
    <text evidence="2 10">Belongs to the purine nucleoside phosphorylase YfiH/LACC1 family.</text>
</comment>
<dbReference type="Gene3D" id="3.60.140.10">
    <property type="entry name" value="CNF1/YfiH-like putative cysteine hydrolases"/>
    <property type="match status" value="1"/>
</dbReference>
<protein>
    <recommendedName>
        <fullName evidence="10">Purine nucleoside phosphorylase</fullName>
    </recommendedName>
</protein>
<keyword evidence="5" id="KW-0378">Hydrolase</keyword>
<name>A0A0W0R1J6_9GAMM</name>
<keyword evidence="6" id="KW-0862">Zinc</keyword>
<keyword evidence="12" id="KW-0614">Plasmid</keyword>
<geneLocation type="plasmid" evidence="12 14">
    <name>24</name>
</geneLocation>
<dbReference type="OrthoDB" id="4279at2"/>
<evidence type="ECO:0000256" key="5">
    <source>
        <dbReference type="ARBA" id="ARBA00022801"/>
    </source>
</evidence>
<comment type="catalytic activity">
    <reaction evidence="8">
        <text>adenosine + phosphate = alpha-D-ribose 1-phosphate + adenine</text>
        <dbReference type="Rhea" id="RHEA:27642"/>
        <dbReference type="ChEBI" id="CHEBI:16335"/>
        <dbReference type="ChEBI" id="CHEBI:16708"/>
        <dbReference type="ChEBI" id="CHEBI:43474"/>
        <dbReference type="ChEBI" id="CHEBI:57720"/>
        <dbReference type="EC" id="2.4.2.1"/>
    </reaction>
    <physiologicalReaction direction="left-to-right" evidence="8">
        <dbReference type="Rhea" id="RHEA:27643"/>
    </physiologicalReaction>
</comment>
<dbReference type="GO" id="GO:0016787">
    <property type="term" value="F:hydrolase activity"/>
    <property type="evidence" value="ECO:0007669"/>
    <property type="project" value="UniProtKB-KW"/>
</dbReference>
<evidence type="ECO:0000256" key="10">
    <source>
        <dbReference type="RuleBase" id="RU361274"/>
    </source>
</evidence>
<evidence type="ECO:0000256" key="2">
    <source>
        <dbReference type="ARBA" id="ARBA00007353"/>
    </source>
</evidence>
<sequence length="257" mass="28857">MLEVIRDTEFSKLKDVYHAFFTKKGGVSTGYYNSLNCNDTSKDDPENVKENRRRALKQLNLSLESMITVKMIHGSKVAIVDGSWDSKNRPEADAMVTREKGIVLAADSADCPIVLFADEQAKIIGLAHTGWRSAKADIIEKTIEAMHLLGANKNNILSVIGPCISKESYEVSSEFYREFLLDSSGNHVYFSPSKKDGYFMFDLPQFVRNKLSKLALKSVTSIDLDTYTNEALFFSYRRSCHKGDSDYGGHLSCVYMV</sequence>
<evidence type="ECO:0000256" key="7">
    <source>
        <dbReference type="ARBA" id="ARBA00047989"/>
    </source>
</evidence>
<dbReference type="InterPro" id="IPR011324">
    <property type="entry name" value="Cytotoxic_necrot_fac-like_cat"/>
</dbReference>
<evidence type="ECO:0000313" key="11">
    <source>
        <dbReference type="EMBL" id="KTC64964.1"/>
    </source>
</evidence>
<dbReference type="GO" id="GO:0005507">
    <property type="term" value="F:copper ion binding"/>
    <property type="evidence" value="ECO:0007669"/>
    <property type="project" value="TreeGrafter"/>
</dbReference>
<dbReference type="EMBL" id="LR134433">
    <property type="protein sequence ID" value="VEH86172.1"/>
    <property type="molecule type" value="Genomic_DNA"/>
</dbReference>
<dbReference type="EMBL" id="LNKA01000012">
    <property type="protein sequence ID" value="KTC64964.1"/>
    <property type="molecule type" value="Genomic_DNA"/>
</dbReference>
<evidence type="ECO:0000313" key="13">
    <source>
        <dbReference type="Proteomes" id="UP000054859"/>
    </source>
</evidence>
<organism evidence="11 13">
    <name type="scientific">Legionella adelaidensis</name>
    <dbReference type="NCBI Taxonomy" id="45056"/>
    <lineage>
        <taxon>Bacteria</taxon>
        <taxon>Pseudomonadati</taxon>
        <taxon>Pseudomonadota</taxon>
        <taxon>Gammaproteobacteria</taxon>
        <taxon>Legionellales</taxon>
        <taxon>Legionellaceae</taxon>
        <taxon>Legionella</taxon>
    </lineage>
</organism>
<dbReference type="SUPFAM" id="SSF64438">
    <property type="entry name" value="CNF1/YfiH-like putative cysteine hydrolases"/>
    <property type="match status" value="1"/>
</dbReference>
<dbReference type="PATRIC" id="fig|45056.6.peg.1754"/>
<evidence type="ECO:0000256" key="6">
    <source>
        <dbReference type="ARBA" id="ARBA00022833"/>
    </source>
</evidence>
<keyword evidence="13" id="KW-1185">Reference proteome</keyword>
<dbReference type="Proteomes" id="UP000281170">
    <property type="component" value="Plasmid 24"/>
</dbReference>
<keyword evidence="4" id="KW-0479">Metal-binding</keyword>
<evidence type="ECO:0000256" key="3">
    <source>
        <dbReference type="ARBA" id="ARBA00022679"/>
    </source>
</evidence>
<evidence type="ECO:0000256" key="8">
    <source>
        <dbReference type="ARBA" id="ARBA00048968"/>
    </source>
</evidence>
<comment type="catalytic activity">
    <reaction evidence="1">
        <text>inosine + phosphate = alpha-D-ribose 1-phosphate + hypoxanthine</text>
        <dbReference type="Rhea" id="RHEA:27646"/>
        <dbReference type="ChEBI" id="CHEBI:17368"/>
        <dbReference type="ChEBI" id="CHEBI:17596"/>
        <dbReference type="ChEBI" id="CHEBI:43474"/>
        <dbReference type="ChEBI" id="CHEBI:57720"/>
        <dbReference type="EC" id="2.4.2.1"/>
    </reaction>
    <physiologicalReaction direction="left-to-right" evidence="1">
        <dbReference type="Rhea" id="RHEA:27647"/>
    </physiologicalReaction>
</comment>
<dbReference type="KEGG" id="ladl:NCTC12735_01820"/>
<dbReference type="Proteomes" id="UP000054859">
    <property type="component" value="Unassembled WGS sequence"/>
</dbReference>
<dbReference type="PANTHER" id="PTHR30616:SF2">
    <property type="entry name" value="PURINE NUCLEOSIDE PHOSPHORYLASE LACC1"/>
    <property type="match status" value="1"/>
</dbReference>
<dbReference type="InterPro" id="IPR038371">
    <property type="entry name" value="Cu_polyphenol_OxRdtase_sf"/>
</dbReference>
<dbReference type="InterPro" id="IPR003730">
    <property type="entry name" value="Cu_polyphenol_OxRdtase"/>
</dbReference>
<dbReference type="NCBIfam" id="TIGR00726">
    <property type="entry name" value="peptidoglycan editing factor PgeF"/>
    <property type="match status" value="1"/>
</dbReference>
<accession>A0A0W0R1J6</accession>
<proteinExistence type="inferred from homology"/>
<evidence type="ECO:0000313" key="14">
    <source>
        <dbReference type="Proteomes" id="UP000281170"/>
    </source>
</evidence>
<dbReference type="AlphaFoldDB" id="A0A0W0R1J6"/>
<reference evidence="11 13" key="1">
    <citation type="submission" date="2015-11" db="EMBL/GenBank/DDBJ databases">
        <title>Identification of large and diverse effector repertoires of 38 Legionella species.</title>
        <authorList>
            <person name="Burstein D."/>
            <person name="Amaro F."/>
            <person name="Zusman T."/>
            <person name="Lifshitz Z."/>
            <person name="Cohen O."/>
            <person name="Gilbert J.A."/>
            <person name="Pupko T."/>
            <person name="Shuman H.A."/>
            <person name="Segal G."/>
        </authorList>
    </citation>
    <scope>NUCLEOTIDE SEQUENCE [LARGE SCALE GENOMIC DNA]</scope>
    <source>
        <strain evidence="11 13">1762-AUS-E</strain>
    </source>
</reference>
<keyword evidence="3" id="KW-0808">Transferase</keyword>
<dbReference type="PANTHER" id="PTHR30616">
    <property type="entry name" value="UNCHARACTERIZED PROTEIN YFIH"/>
    <property type="match status" value="1"/>
</dbReference>
<comment type="catalytic activity">
    <reaction evidence="7">
        <text>adenosine + H2O + H(+) = inosine + NH4(+)</text>
        <dbReference type="Rhea" id="RHEA:24408"/>
        <dbReference type="ChEBI" id="CHEBI:15377"/>
        <dbReference type="ChEBI" id="CHEBI:15378"/>
        <dbReference type="ChEBI" id="CHEBI:16335"/>
        <dbReference type="ChEBI" id="CHEBI:17596"/>
        <dbReference type="ChEBI" id="CHEBI:28938"/>
        <dbReference type="EC" id="3.5.4.4"/>
    </reaction>
    <physiologicalReaction direction="left-to-right" evidence="7">
        <dbReference type="Rhea" id="RHEA:24409"/>
    </physiologicalReaction>
</comment>
<reference evidence="12 14" key="2">
    <citation type="submission" date="2018-12" db="EMBL/GenBank/DDBJ databases">
        <authorList>
            <consortium name="Pathogen Informatics"/>
        </authorList>
    </citation>
    <scope>NUCLEOTIDE SEQUENCE [LARGE SCALE GENOMIC DNA]</scope>
    <source>
        <strain evidence="12 14">NCTC12735</strain>
        <plasmid evidence="14">24</plasmid>
    </source>
</reference>
<dbReference type="RefSeq" id="WP_058462776.1">
    <property type="nucleotide sequence ID" value="NZ_CAAAHS010000001.1"/>
</dbReference>
<evidence type="ECO:0000256" key="4">
    <source>
        <dbReference type="ARBA" id="ARBA00022723"/>
    </source>
</evidence>
<dbReference type="CDD" id="cd16833">
    <property type="entry name" value="YfiH"/>
    <property type="match status" value="1"/>
</dbReference>
<evidence type="ECO:0000313" key="12">
    <source>
        <dbReference type="EMBL" id="VEH86172.1"/>
    </source>
</evidence>